<evidence type="ECO:0000313" key="4">
    <source>
        <dbReference type="Proteomes" id="UP000676565"/>
    </source>
</evidence>
<reference evidence="3 4" key="1">
    <citation type="submission" date="2021-04" db="EMBL/GenBank/DDBJ databases">
        <authorList>
            <person name="Ivanova A."/>
        </authorList>
    </citation>
    <scope>NUCLEOTIDE SEQUENCE [LARGE SCALE GENOMIC DNA]</scope>
    <source>
        <strain evidence="3 4">G18</strain>
    </source>
</reference>
<dbReference type="RefSeq" id="WP_210658264.1">
    <property type="nucleotide sequence ID" value="NZ_JAGKQQ010000001.1"/>
</dbReference>
<sequence>MAGREMPAAREAWSVGVILLSAGPLTTKQMLTIATGDQRTHPLQPQPRTAFSLPIFLARFTVKWHNSAESNFCHRNTPPPPGGFFIAPMATELTPKQQRFVEEYLIDLNATQAAIRAGYSEDTAGSMGHENLKKPEIQAALKEAMDARSQRTQITADMVMAELGRLGFSNIRHYMSWNDSAVQLVPSEELNDDATRCIAEVSQTVTAEGGTVKLKLHDKVSALEKIARHLGMFNDKVKLEGGITLAGSVNVYLPDNGRDKRD</sequence>
<dbReference type="Gene3D" id="1.10.10.1400">
    <property type="entry name" value="Terminase, small subunit, N-terminal DNA-binding domain, HTH motif"/>
    <property type="match status" value="1"/>
</dbReference>
<name>A0ABS5BX93_9BACT</name>
<dbReference type="Proteomes" id="UP000676565">
    <property type="component" value="Unassembled WGS sequence"/>
</dbReference>
<organism evidence="3 4">
    <name type="scientific">Gemmata palustris</name>
    <dbReference type="NCBI Taxonomy" id="2822762"/>
    <lineage>
        <taxon>Bacteria</taxon>
        <taxon>Pseudomonadati</taxon>
        <taxon>Planctomycetota</taxon>
        <taxon>Planctomycetia</taxon>
        <taxon>Gemmatales</taxon>
        <taxon>Gemmataceae</taxon>
        <taxon>Gemmata</taxon>
    </lineage>
</organism>
<proteinExistence type="predicted"/>
<protein>
    <submittedName>
        <fullName evidence="3">Terminase small subunit</fullName>
    </submittedName>
</protein>
<evidence type="ECO:0000256" key="2">
    <source>
        <dbReference type="ARBA" id="ARBA00023219"/>
    </source>
</evidence>
<dbReference type="InterPro" id="IPR038713">
    <property type="entry name" value="Terminase_Gp1_N_sf"/>
</dbReference>
<evidence type="ECO:0000313" key="3">
    <source>
        <dbReference type="EMBL" id="MBP3958357.1"/>
    </source>
</evidence>
<dbReference type="InterPro" id="IPR005335">
    <property type="entry name" value="Terminase_ssu"/>
</dbReference>
<keyword evidence="4" id="KW-1185">Reference proteome</keyword>
<dbReference type="InterPro" id="IPR052404">
    <property type="entry name" value="SPP1-like_terminase"/>
</dbReference>
<comment type="caution">
    <text evidence="3">The sequence shown here is derived from an EMBL/GenBank/DDBJ whole genome shotgun (WGS) entry which is preliminary data.</text>
</comment>
<evidence type="ECO:0000256" key="1">
    <source>
        <dbReference type="ARBA" id="ARBA00022612"/>
    </source>
</evidence>
<gene>
    <name evidence="3" type="ORF">J8F10_24170</name>
</gene>
<dbReference type="PANTHER" id="PTHR41328:SF2">
    <property type="entry name" value="TERMINASE SMALL SUBUNIT"/>
    <property type="match status" value="1"/>
</dbReference>
<dbReference type="Pfam" id="PF03592">
    <property type="entry name" value="Terminase_2"/>
    <property type="match status" value="1"/>
</dbReference>
<dbReference type="EMBL" id="JAGKQQ010000001">
    <property type="protein sequence ID" value="MBP3958357.1"/>
    <property type="molecule type" value="Genomic_DNA"/>
</dbReference>
<accession>A0ABS5BX93</accession>
<dbReference type="PANTHER" id="PTHR41328">
    <property type="entry name" value="TERMINASE SMALL SUBUNIT-RELATED"/>
    <property type="match status" value="1"/>
</dbReference>
<keyword evidence="1" id="KW-1188">Viral release from host cell</keyword>
<keyword evidence="2" id="KW-0231">Viral genome packaging</keyword>